<evidence type="ECO:0000313" key="1">
    <source>
        <dbReference type="EMBL" id="MCP1387514.1"/>
    </source>
</evidence>
<evidence type="ECO:0000313" key="2">
    <source>
        <dbReference type="Proteomes" id="UP001204000"/>
    </source>
</evidence>
<dbReference type="EMBL" id="JAMFTQ010000004">
    <property type="protein sequence ID" value="MCP1387514.1"/>
    <property type="molecule type" value="Genomic_DNA"/>
</dbReference>
<reference evidence="1" key="1">
    <citation type="submission" date="2022-05" db="EMBL/GenBank/DDBJ databases">
        <title>Corynebacterium sp. TA-R-1 sp. nov., isolated from human feces.</title>
        <authorList>
            <person name="Shamsuzzaman M."/>
            <person name="Dahal R.H."/>
        </authorList>
    </citation>
    <scope>NUCLEOTIDE SEQUENCE</scope>
    <source>
        <strain evidence="1">TA-R-1</strain>
    </source>
</reference>
<proteinExistence type="predicted"/>
<dbReference type="Proteomes" id="UP001204000">
    <property type="component" value="Unassembled WGS sequence"/>
</dbReference>
<accession>A0ABT1G0G1</accession>
<comment type="caution">
    <text evidence="1">The sequence shown here is derived from an EMBL/GenBank/DDBJ whole genome shotgun (WGS) entry which is preliminary data.</text>
</comment>
<gene>
    <name evidence="1" type="ORF">M5J20_04845</name>
</gene>
<name>A0ABT1G0G1_9CORY</name>
<dbReference type="InterPro" id="IPR021365">
    <property type="entry name" value="DUF2891"/>
</dbReference>
<organism evidence="1 2">
    <name type="scientific">Corynebacterium stercoris</name>
    <dbReference type="NCBI Taxonomy" id="2943490"/>
    <lineage>
        <taxon>Bacteria</taxon>
        <taxon>Bacillati</taxon>
        <taxon>Actinomycetota</taxon>
        <taxon>Actinomycetes</taxon>
        <taxon>Mycobacteriales</taxon>
        <taxon>Corynebacteriaceae</taxon>
        <taxon>Corynebacterium</taxon>
    </lineage>
</organism>
<dbReference type="Pfam" id="PF11199">
    <property type="entry name" value="DUF2891"/>
    <property type="match status" value="1"/>
</dbReference>
<sequence>MNAPAITDATARAWARTITQVVTLEFPAAAHHVSAGPADTDCTPSRLHPAFWGSFDWHSCVHMLATAVKLLAWDLGAVRGELLSLLDARLHPTAIAAEAAYLRDHPLYERPYGWAWALHLGKTCRDMASAVPEAGAWAAALEPLEAQIAENATAWLHAQPMPVRHGVHDNSALALYLFHDALPAGHPLCEQVESKARAWFGSDADYPFAWELSSHDFVSNGLAEAVLMQRVLEPGEFEGWLAGFFPERREASAFYSQVLDVPDARDGKLAHLHGLALTRAWMLRLLGAHMPGAEAGALVRSAREHLSGDNFMATHWLITYALLAETAIR</sequence>
<dbReference type="RefSeq" id="WP_253577047.1">
    <property type="nucleotide sequence ID" value="NZ_JAMFTQ010000004.1"/>
</dbReference>
<protein>
    <submittedName>
        <fullName evidence="1">DUF2891 domain-containing protein</fullName>
    </submittedName>
</protein>
<keyword evidence="2" id="KW-1185">Reference proteome</keyword>